<evidence type="ECO:0000256" key="1">
    <source>
        <dbReference type="SAM" id="Phobius"/>
    </source>
</evidence>
<keyword evidence="3" id="KW-1185">Reference proteome</keyword>
<keyword evidence="1" id="KW-1133">Transmembrane helix</keyword>
<feature type="transmembrane region" description="Helical" evidence="1">
    <location>
        <begin position="80"/>
        <end position="99"/>
    </location>
</feature>
<proteinExistence type="predicted"/>
<protein>
    <submittedName>
        <fullName evidence="2">Uncharacterized protein</fullName>
    </submittedName>
</protein>
<sequence>MISIRPAPRRPAENHIIFVKSARLFPAAARHDFTCLLSPLARHPVEAEGEQQMTIESSTSRRAISRNTTKAVDHVEAQHYLINSVMALGTGLIFSYIPAHLHGVTYHLDDRAAAMAFSGLAVVFGIMGLAKARRARLAGR</sequence>
<feature type="transmembrane region" description="Helical" evidence="1">
    <location>
        <begin position="111"/>
        <end position="130"/>
    </location>
</feature>
<dbReference type="Proteomes" id="UP001279553">
    <property type="component" value="Unassembled WGS sequence"/>
</dbReference>
<keyword evidence="1" id="KW-0472">Membrane</keyword>
<name>A0AAW9DRG9_ACIAO</name>
<evidence type="ECO:0000313" key="2">
    <source>
        <dbReference type="EMBL" id="MDX5931751.1"/>
    </source>
</evidence>
<organism evidence="2 3">
    <name type="scientific">Acidiphilium acidophilum</name>
    <name type="common">Thiobacillus acidophilus</name>
    <dbReference type="NCBI Taxonomy" id="76588"/>
    <lineage>
        <taxon>Bacteria</taxon>
        <taxon>Pseudomonadati</taxon>
        <taxon>Pseudomonadota</taxon>
        <taxon>Alphaproteobacteria</taxon>
        <taxon>Acetobacterales</taxon>
        <taxon>Acidocellaceae</taxon>
        <taxon>Acidiphilium</taxon>
    </lineage>
</organism>
<accession>A0AAW9DRG9</accession>
<evidence type="ECO:0000313" key="3">
    <source>
        <dbReference type="Proteomes" id="UP001279553"/>
    </source>
</evidence>
<gene>
    <name evidence="2" type="ORF">SIL87_13355</name>
</gene>
<dbReference type="AlphaFoldDB" id="A0AAW9DRG9"/>
<keyword evidence="1" id="KW-0812">Transmembrane</keyword>
<dbReference type="EMBL" id="JAWXYB010000018">
    <property type="protein sequence ID" value="MDX5931751.1"/>
    <property type="molecule type" value="Genomic_DNA"/>
</dbReference>
<reference evidence="2 3" key="1">
    <citation type="submission" date="2023-11" db="EMBL/GenBank/DDBJ databases">
        <title>MicrobeMod: A computational toolkit for identifying prokaryotic methylation and restriction-modification with nanopore sequencing.</title>
        <authorList>
            <person name="Crits-Christoph A."/>
            <person name="Kang S.C."/>
            <person name="Lee H."/>
            <person name="Ostrov N."/>
        </authorList>
    </citation>
    <scope>NUCLEOTIDE SEQUENCE [LARGE SCALE GENOMIC DNA]</scope>
    <source>
        <strain evidence="2 3">DSMZ 700</strain>
    </source>
</reference>
<comment type="caution">
    <text evidence="2">The sequence shown here is derived from an EMBL/GenBank/DDBJ whole genome shotgun (WGS) entry which is preliminary data.</text>
</comment>